<dbReference type="Proteomes" id="UP000037510">
    <property type="component" value="Unassembled WGS sequence"/>
</dbReference>
<dbReference type="PANTHER" id="PTHR11552">
    <property type="entry name" value="GLUCOSE-METHANOL-CHOLINE GMC OXIDOREDUCTASE"/>
    <property type="match status" value="1"/>
</dbReference>
<dbReference type="STRING" id="104452.A0A0L7L0I7"/>
<comment type="cofactor">
    <cofactor evidence="1">
        <name>FAD</name>
        <dbReference type="ChEBI" id="CHEBI:57692"/>
    </cofactor>
</comment>
<dbReference type="Gene3D" id="3.30.560.10">
    <property type="entry name" value="Glucose Oxidase, domain 3"/>
    <property type="match status" value="2"/>
</dbReference>
<feature type="domain" description="Glucose-methanol-choline oxidoreductase N-terminal" evidence="6">
    <location>
        <begin position="643"/>
        <end position="666"/>
    </location>
</feature>
<dbReference type="PROSITE" id="PS00624">
    <property type="entry name" value="GMC_OXRED_2"/>
    <property type="match status" value="2"/>
</dbReference>
<dbReference type="PANTHER" id="PTHR11552:SF147">
    <property type="entry name" value="CHOLINE DEHYDROGENASE, MITOCHONDRIAL"/>
    <property type="match status" value="1"/>
</dbReference>
<evidence type="ECO:0000256" key="4">
    <source>
        <dbReference type="ARBA" id="ARBA00022827"/>
    </source>
</evidence>
<evidence type="ECO:0000313" key="8">
    <source>
        <dbReference type="EMBL" id="KOB69013.1"/>
    </source>
</evidence>
<dbReference type="GO" id="GO:0050660">
    <property type="term" value="F:flavin adenine dinucleotide binding"/>
    <property type="evidence" value="ECO:0007669"/>
    <property type="project" value="InterPro"/>
</dbReference>
<dbReference type="Pfam" id="PF00732">
    <property type="entry name" value="GMC_oxred_N"/>
    <property type="match status" value="2"/>
</dbReference>
<dbReference type="Gene3D" id="3.50.50.60">
    <property type="entry name" value="FAD/NAD(P)-binding domain"/>
    <property type="match status" value="2"/>
</dbReference>
<evidence type="ECO:0000259" key="6">
    <source>
        <dbReference type="PROSITE" id="PS00623"/>
    </source>
</evidence>
<dbReference type="SUPFAM" id="SSF51905">
    <property type="entry name" value="FAD/NAD(P)-binding domain"/>
    <property type="match status" value="2"/>
</dbReference>
<reference evidence="8 9" key="1">
    <citation type="journal article" date="2015" name="Genome Biol. Evol.">
        <title>The genome of winter moth (Operophtera brumata) provides a genomic perspective on sexual dimorphism and phenology.</title>
        <authorList>
            <person name="Derks M.F."/>
            <person name="Smit S."/>
            <person name="Salis L."/>
            <person name="Schijlen E."/>
            <person name="Bossers A."/>
            <person name="Mateman C."/>
            <person name="Pijl A.S."/>
            <person name="de Ridder D."/>
            <person name="Groenen M.A."/>
            <person name="Visser M.E."/>
            <person name="Megens H.J."/>
        </authorList>
    </citation>
    <scope>NUCLEOTIDE SEQUENCE [LARGE SCALE GENOMIC DNA]</scope>
    <source>
        <strain evidence="8">WM2013NL</strain>
        <tissue evidence="8">Head and thorax</tissue>
    </source>
</reference>
<dbReference type="InterPro" id="IPR000172">
    <property type="entry name" value="GMC_OxRdtase_N"/>
</dbReference>
<dbReference type="EMBL" id="JTDY01003781">
    <property type="protein sequence ID" value="KOB69013.1"/>
    <property type="molecule type" value="Genomic_DNA"/>
</dbReference>
<feature type="domain" description="Glucose-methanol-choline oxidoreductase N-terminal" evidence="6">
    <location>
        <begin position="83"/>
        <end position="106"/>
    </location>
</feature>
<dbReference type="Pfam" id="PF05199">
    <property type="entry name" value="GMC_oxred_C"/>
    <property type="match status" value="2"/>
</dbReference>
<comment type="similarity">
    <text evidence="2 5">Belongs to the GMC oxidoreductase family.</text>
</comment>
<evidence type="ECO:0000259" key="7">
    <source>
        <dbReference type="PROSITE" id="PS00624"/>
    </source>
</evidence>
<dbReference type="PROSITE" id="PS00623">
    <property type="entry name" value="GMC_OXRED_1"/>
    <property type="match status" value="2"/>
</dbReference>
<feature type="non-terminal residue" evidence="8">
    <location>
        <position position="1"/>
    </location>
</feature>
<evidence type="ECO:0000256" key="2">
    <source>
        <dbReference type="ARBA" id="ARBA00010790"/>
    </source>
</evidence>
<evidence type="ECO:0000256" key="1">
    <source>
        <dbReference type="ARBA" id="ARBA00001974"/>
    </source>
</evidence>
<keyword evidence="4 5" id="KW-0274">FAD</keyword>
<comment type="caution">
    <text evidence="8">The sequence shown here is derived from an EMBL/GenBank/DDBJ whole genome shotgun (WGS) entry which is preliminary data.</text>
</comment>
<evidence type="ECO:0000313" key="9">
    <source>
        <dbReference type="Proteomes" id="UP000037510"/>
    </source>
</evidence>
<evidence type="ECO:0000256" key="5">
    <source>
        <dbReference type="RuleBase" id="RU003968"/>
    </source>
</evidence>
<organism evidence="8 9">
    <name type="scientific">Operophtera brumata</name>
    <name type="common">Winter moth</name>
    <name type="synonym">Phalaena brumata</name>
    <dbReference type="NCBI Taxonomy" id="104452"/>
    <lineage>
        <taxon>Eukaryota</taxon>
        <taxon>Metazoa</taxon>
        <taxon>Ecdysozoa</taxon>
        <taxon>Arthropoda</taxon>
        <taxon>Hexapoda</taxon>
        <taxon>Insecta</taxon>
        <taxon>Pterygota</taxon>
        <taxon>Neoptera</taxon>
        <taxon>Endopterygota</taxon>
        <taxon>Lepidoptera</taxon>
        <taxon>Glossata</taxon>
        <taxon>Ditrysia</taxon>
        <taxon>Geometroidea</taxon>
        <taxon>Geometridae</taxon>
        <taxon>Larentiinae</taxon>
        <taxon>Operophtera</taxon>
    </lineage>
</organism>
<gene>
    <name evidence="8" type="ORF">OBRU01_15234</name>
</gene>
<name>A0A0L7L0I7_OPEBR</name>
<accession>A0A0L7L0I7</accession>
<protein>
    <submittedName>
        <fullName evidence="8">Glucose dehydrogenase [acceptor]</fullName>
    </submittedName>
</protein>
<keyword evidence="9" id="KW-1185">Reference proteome</keyword>
<feature type="non-terminal residue" evidence="8">
    <location>
        <position position="1125"/>
    </location>
</feature>
<dbReference type="InterPro" id="IPR007867">
    <property type="entry name" value="GMC_OxRtase_C"/>
</dbReference>
<dbReference type="InterPro" id="IPR012132">
    <property type="entry name" value="GMC_OxRdtase"/>
</dbReference>
<feature type="domain" description="Glucose-methanol-choline oxidoreductase N-terminal" evidence="7">
    <location>
        <begin position="267"/>
        <end position="281"/>
    </location>
</feature>
<dbReference type="InterPro" id="IPR036188">
    <property type="entry name" value="FAD/NAD-bd_sf"/>
</dbReference>
<keyword evidence="3 5" id="KW-0285">Flavoprotein</keyword>
<dbReference type="SUPFAM" id="SSF54373">
    <property type="entry name" value="FAD-linked reductases, C-terminal domain"/>
    <property type="match status" value="2"/>
</dbReference>
<proteinExistence type="inferred from homology"/>
<sequence length="1125" mass="124195">GETFDFIVIGSGSAGAIIGARLAECSQWRVLIIESGDNPPPTSVIPSLFATLSNTEYDYAYPAYYDEGLGMSRDSGGITMPRGKVLGGSSSINYLVYSRGVPTDYNLWSLVAPGWSWGDVLPYFKKFENMTDPSVFSRPQNAELHSTDGPVAISRPDDNPVYAEINDIRIDAYRQIGIPPVFESNGPDIFGVARPHFSYADSRRSSTAEAYLRHVKGKPNLYVAKHTRAIKILIDPHTLQAYGVEVINSKGEKMRVYTQSEVILSAGAVDSPKLLMLSGIGPSEELVKHGISPLADLPVGQKLQDHPFVAIPIVGKLGIHSAISNLLVPTQLDEFPVPFLSSLFRLDHIPSTDPVDRPQFQTFNLHIGATASLLVYYGCKTYGFKERFCTSLAKHNHIRELDIYQVILMHPKSRGSVTLRSSNPLDDPVIQMGYFRNREDLVMMREGIKYLSGIRNTTYYSKVKGYIPQLDVPGCEGIPWDSNQYWECFARSTVGSMLHPVGTCKMGPDGVVNERLMVHGIRNLRVADASIMPEISSGNTNAAAMMIGEKVSDMIKEDYDGETFDFIVIGSGSAGAIIGARLAECCQWRVLIIECGDNPPPNSVTPSLFASLSNTECDYAYPAYYDEGLGMSRDSGGITMPRGKVLGGSSSINYLVYSRGVPRDYNLWSLVAPGWSWGDVLPYFKKFENMTDPSVFSRPQNAELHSTDGPVAISRPDDNPVYAEINDIRIDAYRQIGIPPVFESNGPDICGVARPYFTFANCRRSSTAEAYLRKIQGKLNLYVAKLTRAIKILIDPHTLQAYGVEVINCKGEKVKVYTRCEVILSAGTIDSPKLLMLSGIGPSEELVKHGISPLADLPVGQKMQDHPFVTIPIVGKEGINSADSNLLVPTQLTEFPVPFLNSFFRLDHIPCTDPVDRPQFQTFNLHIGATASLVVYYGCKAYGFKECFCTSLANHNNIRELDLYLVILMHPKSRGSVTLKSSNPMDDPVIKMGYFRNCEDLVMMREGLKYISGIRNTTYYCEVKGYIPQLDVPGCECFPWDSDQYWECFARATVGSMSHPVGTCMMGPDGVVNERLMVHCIKNLRVADASIMPEISSGNTNAATMMIGEKVSDMIKEDHGIVTRC</sequence>
<dbReference type="AlphaFoldDB" id="A0A0L7L0I7"/>
<feature type="domain" description="Glucose-methanol-choline oxidoreductase N-terminal" evidence="7">
    <location>
        <begin position="827"/>
        <end position="841"/>
    </location>
</feature>
<dbReference type="GO" id="GO:0016614">
    <property type="term" value="F:oxidoreductase activity, acting on CH-OH group of donors"/>
    <property type="evidence" value="ECO:0007669"/>
    <property type="project" value="InterPro"/>
</dbReference>
<evidence type="ECO:0000256" key="3">
    <source>
        <dbReference type="ARBA" id="ARBA00022630"/>
    </source>
</evidence>